<evidence type="ECO:0008006" key="4">
    <source>
        <dbReference type="Google" id="ProtNLM"/>
    </source>
</evidence>
<evidence type="ECO:0000256" key="1">
    <source>
        <dbReference type="ARBA" id="ARBA00010552"/>
    </source>
</evidence>
<dbReference type="STRING" id="914234.M2Q2T2"/>
<dbReference type="GO" id="GO:0019239">
    <property type="term" value="F:deaminase activity"/>
    <property type="evidence" value="ECO:0007669"/>
    <property type="project" value="TreeGrafter"/>
</dbReference>
<dbReference type="AlphaFoldDB" id="M2Q2T2"/>
<dbReference type="PANTHER" id="PTHR11803">
    <property type="entry name" value="2-IMINOBUTANOATE/2-IMINOPROPANOATE DEAMINASE RIDA"/>
    <property type="match status" value="1"/>
</dbReference>
<dbReference type="Pfam" id="PF01042">
    <property type="entry name" value="Ribonuc_L-PSP"/>
    <property type="match status" value="1"/>
</dbReference>
<dbReference type="HOGENOM" id="CLU_100715_7_0_1"/>
<comment type="similarity">
    <text evidence="1">Belongs to the RutC family.</text>
</comment>
<sequence length="181" mass="18946">MLPAFSARCALGSLARTHTHSALYVPISASCLKLRVTPTLFSLSNRTMSSTTTHPSLSVVSSANAPAAVGPYSQAIRAGNLLFLSGCLGIDPTIGKLVEGGVEAQTEQALKNLKTVLEAGNADLGRVAKTTVFLASMDDFASVNAIYARVFGEHKPARSCVQVAKLPLNALFEIECIANLA</sequence>
<dbReference type="EMBL" id="KB445823">
    <property type="protein sequence ID" value="EMD31113.1"/>
    <property type="molecule type" value="Genomic_DNA"/>
</dbReference>
<dbReference type="NCBIfam" id="TIGR00004">
    <property type="entry name" value="Rid family detoxifying hydrolase"/>
    <property type="match status" value="1"/>
</dbReference>
<dbReference type="Gene3D" id="3.30.1330.40">
    <property type="entry name" value="RutC-like"/>
    <property type="match status" value="1"/>
</dbReference>
<dbReference type="OrthoDB" id="309640at2759"/>
<gene>
    <name evidence="2" type="ORF">CERSUDRAFT_120086</name>
</gene>
<dbReference type="InterPro" id="IPR035959">
    <property type="entry name" value="RutC-like_sf"/>
</dbReference>
<accession>M2Q2T2</accession>
<evidence type="ECO:0000313" key="2">
    <source>
        <dbReference type="EMBL" id="EMD31113.1"/>
    </source>
</evidence>
<dbReference type="InterPro" id="IPR006175">
    <property type="entry name" value="YjgF/YER057c/UK114"/>
</dbReference>
<evidence type="ECO:0000313" key="3">
    <source>
        <dbReference type="Proteomes" id="UP000016930"/>
    </source>
</evidence>
<dbReference type="InterPro" id="IPR006056">
    <property type="entry name" value="RidA"/>
</dbReference>
<dbReference type="FunFam" id="3.30.1330.40:FF:000001">
    <property type="entry name" value="L-PSP family endoribonuclease"/>
    <property type="match status" value="1"/>
</dbReference>
<dbReference type="SUPFAM" id="SSF55298">
    <property type="entry name" value="YjgF-like"/>
    <property type="match status" value="1"/>
</dbReference>
<dbReference type="Proteomes" id="UP000016930">
    <property type="component" value="Unassembled WGS sequence"/>
</dbReference>
<dbReference type="CDD" id="cd00448">
    <property type="entry name" value="YjgF_YER057c_UK114_family"/>
    <property type="match status" value="1"/>
</dbReference>
<organism evidence="2 3">
    <name type="scientific">Ceriporiopsis subvermispora (strain B)</name>
    <name type="common">White-rot fungus</name>
    <name type="synonym">Gelatoporia subvermispora</name>
    <dbReference type="NCBI Taxonomy" id="914234"/>
    <lineage>
        <taxon>Eukaryota</taxon>
        <taxon>Fungi</taxon>
        <taxon>Dikarya</taxon>
        <taxon>Basidiomycota</taxon>
        <taxon>Agaricomycotina</taxon>
        <taxon>Agaricomycetes</taxon>
        <taxon>Polyporales</taxon>
        <taxon>Gelatoporiaceae</taxon>
        <taxon>Gelatoporia</taxon>
    </lineage>
</organism>
<keyword evidence="3" id="KW-1185">Reference proteome</keyword>
<proteinExistence type="inferred from homology"/>
<name>M2Q2T2_CERS8</name>
<reference evidence="2 3" key="1">
    <citation type="journal article" date="2012" name="Proc. Natl. Acad. Sci. U.S.A.">
        <title>Comparative genomics of Ceriporiopsis subvermispora and Phanerochaete chrysosporium provide insight into selective ligninolysis.</title>
        <authorList>
            <person name="Fernandez-Fueyo E."/>
            <person name="Ruiz-Duenas F.J."/>
            <person name="Ferreira P."/>
            <person name="Floudas D."/>
            <person name="Hibbett D.S."/>
            <person name="Canessa P."/>
            <person name="Larrondo L.F."/>
            <person name="James T.Y."/>
            <person name="Seelenfreund D."/>
            <person name="Lobos S."/>
            <person name="Polanco R."/>
            <person name="Tello M."/>
            <person name="Honda Y."/>
            <person name="Watanabe T."/>
            <person name="Watanabe T."/>
            <person name="Ryu J.S."/>
            <person name="Kubicek C.P."/>
            <person name="Schmoll M."/>
            <person name="Gaskell J."/>
            <person name="Hammel K.E."/>
            <person name="St John F.J."/>
            <person name="Vanden Wymelenberg A."/>
            <person name="Sabat G."/>
            <person name="Splinter BonDurant S."/>
            <person name="Syed K."/>
            <person name="Yadav J.S."/>
            <person name="Doddapaneni H."/>
            <person name="Subramanian V."/>
            <person name="Lavin J.L."/>
            <person name="Oguiza J.A."/>
            <person name="Perez G."/>
            <person name="Pisabarro A.G."/>
            <person name="Ramirez L."/>
            <person name="Santoyo F."/>
            <person name="Master E."/>
            <person name="Coutinho P.M."/>
            <person name="Henrissat B."/>
            <person name="Lombard V."/>
            <person name="Magnuson J.K."/>
            <person name="Kuees U."/>
            <person name="Hori C."/>
            <person name="Igarashi K."/>
            <person name="Samejima M."/>
            <person name="Held B.W."/>
            <person name="Barry K.W."/>
            <person name="LaButti K.M."/>
            <person name="Lapidus A."/>
            <person name="Lindquist E.A."/>
            <person name="Lucas S.M."/>
            <person name="Riley R."/>
            <person name="Salamov A.A."/>
            <person name="Hoffmeister D."/>
            <person name="Schwenk D."/>
            <person name="Hadar Y."/>
            <person name="Yarden O."/>
            <person name="de Vries R.P."/>
            <person name="Wiebenga A."/>
            <person name="Stenlid J."/>
            <person name="Eastwood D."/>
            <person name="Grigoriev I.V."/>
            <person name="Berka R.M."/>
            <person name="Blanchette R.A."/>
            <person name="Kersten P."/>
            <person name="Martinez A.T."/>
            <person name="Vicuna R."/>
            <person name="Cullen D."/>
        </authorList>
    </citation>
    <scope>NUCLEOTIDE SEQUENCE [LARGE SCALE GENOMIC DNA]</scope>
    <source>
        <strain evidence="2 3">B</strain>
    </source>
</reference>
<protein>
    <recommendedName>
        <fullName evidence="4">YjgF-like protein</fullName>
    </recommendedName>
</protein>
<dbReference type="PANTHER" id="PTHR11803:SF39">
    <property type="entry name" value="2-IMINOBUTANOATE_2-IMINOPROPANOATE DEAMINASE"/>
    <property type="match status" value="1"/>
</dbReference>
<dbReference type="GO" id="GO:0005829">
    <property type="term" value="C:cytosol"/>
    <property type="evidence" value="ECO:0007669"/>
    <property type="project" value="TreeGrafter"/>
</dbReference>